<dbReference type="Proteomes" id="UP000683139">
    <property type="component" value="Unassembled WGS sequence"/>
</dbReference>
<gene>
    <name evidence="1" type="ORF">J40TS1_37360</name>
</gene>
<proteinExistence type="predicted"/>
<organism evidence="1 2">
    <name type="scientific">Paenibacillus montaniterrae</name>
    <dbReference type="NCBI Taxonomy" id="429341"/>
    <lineage>
        <taxon>Bacteria</taxon>
        <taxon>Bacillati</taxon>
        <taxon>Bacillota</taxon>
        <taxon>Bacilli</taxon>
        <taxon>Bacillales</taxon>
        <taxon>Paenibacillaceae</taxon>
        <taxon>Paenibacillus</taxon>
    </lineage>
</organism>
<sequence length="152" mass="16541">MEYAILINPYPGQSTTEDSTPIPLVTQNNLGDFVTWTDSITVESNTYYKYFQLKSGYYYSIFYRALVRNDSTDPGIEITQNDSPLFDSQISSPAVAGKPVLLNNTIVIQSSNDNDKYALAMSYTGTTASSQGLGSRTPLDPASITIVVLGSA</sequence>
<evidence type="ECO:0000313" key="1">
    <source>
        <dbReference type="EMBL" id="GIP18094.1"/>
    </source>
</evidence>
<dbReference type="AlphaFoldDB" id="A0A919YTZ5"/>
<keyword evidence="2" id="KW-1185">Reference proteome</keyword>
<name>A0A919YTZ5_9BACL</name>
<protein>
    <submittedName>
        <fullName evidence="1">Uncharacterized protein</fullName>
    </submittedName>
</protein>
<accession>A0A919YTZ5</accession>
<evidence type="ECO:0000313" key="2">
    <source>
        <dbReference type="Proteomes" id="UP000683139"/>
    </source>
</evidence>
<dbReference type="EMBL" id="BOSE01000007">
    <property type="protein sequence ID" value="GIP18094.1"/>
    <property type="molecule type" value="Genomic_DNA"/>
</dbReference>
<comment type="caution">
    <text evidence="1">The sequence shown here is derived from an EMBL/GenBank/DDBJ whole genome shotgun (WGS) entry which is preliminary data.</text>
</comment>
<reference evidence="1" key="1">
    <citation type="submission" date="2021-03" db="EMBL/GenBank/DDBJ databases">
        <title>Antimicrobial resistance genes in bacteria isolated from Japanese honey, and their potential for conferring macrolide and lincosamide resistance in the American foulbrood pathogen Paenibacillus larvae.</title>
        <authorList>
            <person name="Okamoto M."/>
            <person name="Kumagai M."/>
            <person name="Kanamori H."/>
            <person name="Takamatsu D."/>
        </authorList>
    </citation>
    <scope>NUCLEOTIDE SEQUENCE</scope>
    <source>
        <strain evidence="1">J40TS1</strain>
    </source>
</reference>